<dbReference type="AlphaFoldDB" id="A0A2S6NHI4"/>
<comment type="caution">
    <text evidence="1">The sequence shown here is derived from an EMBL/GenBank/DDBJ whole genome shotgun (WGS) entry which is preliminary data.</text>
</comment>
<evidence type="ECO:0008006" key="3">
    <source>
        <dbReference type="Google" id="ProtNLM"/>
    </source>
</evidence>
<gene>
    <name evidence="1" type="ORF">CCS01_12665</name>
</gene>
<reference evidence="1 2" key="1">
    <citation type="journal article" date="2018" name="Arch. Microbiol.">
        <title>New insights into the metabolic potential of the phototrophic purple bacterium Rhodopila globiformis DSM 161(T) from its draft genome sequence and evidence for a vanadium-dependent nitrogenase.</title>
        <authorList>
            <person name="Imhoff J.F."/>
            <person name="Rahn T."/>
            <person name="Kunzel S."/>
            <person name="Neulinger S.C."/>
        </authorList>
    </citation>
    <scope>NUCLEOTIDE SEQUENCE [LARGE SCALE GENOMIC DNA]</scope>
    <source>
        <strain evidence="1 2">DSM 161</strain>
    </source>
</reference>
<protein>
    <recommendedName>
        <fullName evidence="3">Phasin domain-containing protein</fullName>
    </recommendedName>
</protein>
<evidence type="ECO:0000313" key="2">
    <source>
        <dbReference type="Proteomes" id="UP000239724"/>
    </source>
</evidence>
<name>A0A2S6NHI4_RHOGL</name>
<dbReference type="OrthoDB" id="7190810at2"/>
<dbReference type="RefSeq" id="WP_104519218.1">
    <property type="nucleotide sequence ID" value="NZ_NHRY01000132.1"/>
</dbReference>
<evidence type="ECO:0000313" key="1">
    <source>
        <dbReference type="EMBL" id="PPQ34061.1"/>
    </source>
</evidence>
<proteinExistence type="predicted"/>
<sequence>MTSFNGTATIGHVMQAAVRSIDRSSILALAAGQVVARRVALGFAAAFDPWRADHTEFHRMVPEKMEAFSSAGMIMLERSSHAGFTMTRLASDQVLTTASATMAMAGCADPLALAEAQGQFALAWLDRLGSAMAAMGMLALHAHEAAMEPIHDAVAANTERLC</sequence>
<dbReference type="EMBL" id="NHRY01000132">
    <property type="protein sequence ID" value="PPQ34061.1"/>
    <property type="molecule type" value="Genomic_DNA"/>
</dbReference>
<accession>A0A2S6NHI4</accession>
<dbReference type="Proteomes" id="UP000239724">
    <property type="component" value="Unassembled WGS sequence"/>
</dbReference>
<keyword evidence="2" id="KW-1185">Reference proteome</keyword>
<organism evidence="1 2">
    <name type="scientific">Rhodopila globiformis</name>
    <name type="common">Rhodopseudomonas globiformis</name>
    <dbReference type="NCBI Taxonomy" id="1071"/>
    <lineage>
        <taxon>Bacteria</taxon>
        <taxon>Pseudomonadati</taxon>
        <taxon>Pseudomonadota</taxon>
        <taxon>Alphaproteobacteria</taxon>
        <taxon>Acetobacterales</taxon>
        <taxon>Acetobacteraceae</taxon>
        <taxon>Rhodopila</taxon>
    </lineage>
</organism>